<dbReference type="Proteomes" id="UP000827092">
    <property type="component" value="Unassembled WGS sequence"/>
</dbReference>
<feature type="transmembrane region" description="Helical" evidence="5">
    <location>
        <begin position="117"/>
        <end position="140"/>
    </location>
</feature>
<keyword evidence="3 5" id="KW-1133">Transmembrane helix</keyword>
<evidence type="ECO:0000256" key="3">
    <source>
        <dbReference type="ARBA" id="ARBA00022989"/>
    </source>
</evidence>
<sequence length="142" mass="16565">MTTFKKDEPNKPISSLSYQILLVSGWWVFQLYFFAICLAIIFKKIYFVYPTTNLVSEIALLCFLFGTESIRIFLGKKGNLTERMLSVVLSLLLTVPVTCGVSYFMWWQTYILKSDLIVSIIMLVFYTLQTLFAIFTLFTFQR</sequence>
<reference evidence="6 7" key="1">
    <citation type="journal article" date="2022" name="Nat. Ecol. Evol.">
        <title>A masculinizing supergene underlies an exaggerated male reproductive morph in a spider.</title>
        <authorList>
            <person name="Hendrickx F."/>
            <person name="De Corte Z."/>
            <person name="Sonet G."/>
            <person name="Van Belleghem S.M."/>
            <person name="Kostlbacher S."/>
            <person name="Vangestel C."/>
        </authorList>
    </citation>
    <scope>NUCLEOTIDE SEQUENCE [LARGE SCALE GENOMIC DNA]</scope>
    <source>
        <strain evidence="6">W744_W776</strain>
    </source>
</reference>
<evidence type="ECO:0000256" key="1">
    <source>
        <dbReference type="ARBA" id="ARBA00004141"/>
    </source>
</evidence>
<keyword evidence="2 5" id="KW-0812">Transmembrane</keyword>
<evidence type="ECO:0000256" key="5">
    <source>
        <dbReference type="SAM" id="Phobius"/>
    </source>
</evidence>
<feature type="transmembrane region" description="Helical" evidence="5">
    <location>
        <begin position="54"/>
        <end position="74"/>
    </location>
</feature>
<protein>
    <recommendedName>
        <fullName evidence="8">Transmembrane protein</fullName>
    </recommendedName>
</protein>
<dbReference type="AlphaFoldDB" id="A0AAV6VR71"/>
<comment type="subcellular location">
    <subcellularLocation>
        <location evidence="1">Membrane</location>
        <topology evidence="1">Multi-pass membrane protein</topology>
    </subcellularLocation>
</comment>
<evidence type="ECO:0000256" key="2">
    <source>
        <dbReference type="ARBA" id="ARBA00022692"/>
    </source>
</evidence>
<keyword evidence="4 5" id="KW-0472">Membrane</keyword>
<keyword evidence="7" id="KW-1185">Reference proteome</keyword>
<evidence type="ECO:0000256" key="4">
    <source>
        <dbReference type="ARBA" id="ARBA00023136"/>
    </source>
</evidence>
<dbReference type="PANTHER" id="PTHR13531:SF0">
    <property type="entry name" value="GEO07735P1-RELATED"/>
    <property type="match status" value="1"/>
</dbReference>
<evidence type="ECO:0000313" key="6">
    <source>
        <dbReference type="EMBL" id="KAG8198548.1"/>
    </source>
</evidence>
<proteinExistence type="predicted"/>
<name>A0AAV6VR71_9ARAC</name>
<evidence type="ECO:0008006" key="8">
    <source>
        <dbReference type="Google" id="ProtNLM"/>
    </source>
</evidence>
<dbReference type="EMBL" id="JAFNEN010000038">
    <property type="protein sequence ID" value="KAG8198548.1"/>
    <property type="molecule type" value="Genomic_DNA"/>
</dbReference>
<evidence type="ECO:0000313" key="7">
    <source>
        <dbReference type="Proteomes" id="UP000827092"/>
    </source>
</evidence>
<organism evidence="6 7">
    <name type="scientific">Oedothorax gibbosus</name>
    <dbReference type="NCBI Taxonomy" id="931172"/>
    <lineage>
        <taxon>Eukaryota</taxon>
        <taxon>Metazoa</taxon>
        <taxon>Ecdysozoa</taxon>
        <taxon>Arthropoda</taxon>
        <taxon>Chelicerata</taxon>
        <taxon>Arachnida</taxon>
        <taxon>Araneae</taxon>
        <taxon>Araneomorphae</taxon>
        <taxon>Entelegynae</taxon>
        <taxon>Araneoidea</taxon>
        <taxon>Linyphiidae</taxon>
        <taxon>Erigoninae</taxon>
        <taxon>Oedothorax</taxon>
    </lineage>
</organism>
<comment type="caution">
    <text evidence="6">The sequence shown here is derived from an EMBL/GenBank/DDBJ whole genome shotgun (WGS) entry which is preliminary data.</text>
</comment>
<dbReference type="GO" id="GO:1905515">
    <property type="term" value="P:non-motile cilium assembly"/>
    <property type="evidence" value="ECO:0007669"/>
    <property type="project" value="TreeGrafter"/>
</dbReference>
<dbReference type="GO" id="GO:0035869">
    <property type="term" value="C:ciliary transition zone"/>
    <property type="evidence" value="ECO:0007669"/>
    <property type="project" value="TreeGrafter"/>
</dbReference>
<dbReference type="PANTHER" id="PTHR13531">
    <property type="entry name" value="GEO07735P1-RELATED-RELATED"/>
    <property type="match status" value="1"/>
</dbReference>
<dbReference type="Pfam" id="PF09799">
    <property type="entry name" value="Transmemb_17"/>
    <property type="match status" value="1"/>
</dbReference>
<dbReference type="GO" id="GO:0016020">
    <property type="term" value="C:membrane"/>
    <property type="evidence" value="ECO:0007669"/>
    <property type="project" value="UniProtKB-SubCell"/>
</dbReference>
<accession>A0AAV6VR71</accession>
<dbReference type="InterPro" id="IPR019184">
    <property type="entry name" value="Uncharacterised_TM-17"/>
</dbReference>
<feature type="transmembrane region" description="Helical" evidence="5">
    <location>
        <begin position="20"/>
        <end position="42"/>
    </location>
</feature>
<gene>
    <name evidence="6" type="ORF">JTE90_026449</name>
</gene>
<feature type="transmembrane region" description="Helical" evidence="5">
    <location>
        <begin position="86"/>
        <end position="105"/>
    </location>
</feature>